<gene>
    <name evidence="1" type="ORF">L3Q82_008158</name>
</gene>
<accession>A0ACB8WJ79</accession>
<evidence type="ECO:0000313" key="2">
    <source>
        <dbReference type="Proteomes" id="UP000831701"/>
    </source>
</evidence>
<comment type="caution">
    <text evidence="1">The sequence shown here is derived from an EMBL/GenBank/DDBJ whole genome shotgun (WGS) entry which is preliminary data.</text>
</comment>
<organism evidence="1 2">
    <name type="scientific">Scortum barcoo</name>
    <name type="common">barcoo grunter</name>
    <dbReference type="NCBI Taxonomy" id="214431"/>
    <lineage>
        <taxon>Eukaryota</taxon>
        <taxon>Metazoa</taxon>
        <taxon>Chordata</taxon>
        <taxon>Craniata</taxon>
        <taxon>Vertebrata</taxon>
        <taxon>Euteleostomi</taxon>
        <taxon>Actinopterygii</taxon>
        <taxon>Neopterygii</taxon>
        <taxon>Teleostei</taxon>
        <taxon>Neoteleostei</taxon>
        <taxon>Acanthomorphata</taxon>
        <taxon>Eupercaria</taxon>
        <taxon>Centrarchiformes</taxon>
        <taxon>Terapontoidei</taxon>
        <taxon>Terapontidae</taxon>
        <taxon>Scortum</taxon>
    </lineage>
</organism>
<evidence type="ECO:0000313" key="1">
    <source>
        <dbReference type="EMBL" id="KAI3367342.1"/>
    </source>
</evidence>
<protein>
    <submittedName>
        <fullName evidence="1">Uncharacterized protein</fullName>
    </submittedName>
</protein>
<name>A0ACB8WJ79_9TELE</name>
<dbReference type="EMBL" id="CM041539">
    <property type="protein sequence ID" value="KAI3367342.1"/>
    <property type="molecule type" value="Genomic_DNA"/>
</dbReference>
<reference evidence="1" key="1">
    <citation type="submission" date="2022-04" db="EMBL/GenBank/DDBJ databases">
        <title>Jade perch genome.</title>
        <authorList>
            <person name="Chao B."/>
        </authorList>
    </citation>
    <scope>NUCLEOTIDE SEQUENCE</scope>
    <source>
        <strain evidence="1">CB-2022</strain>
    </source>
</reference>
<keyword evidence="2" id="KW-1185">Reference proteome</keyword>
<proteinExistence type="predicted"/>
<dbReference type="Proteomes" id="UP000831701">
    <property type="component" value="Chromosome 9"/>
</dbReference>
<sequence>MTGSQAARRHRSLGKKEQTEAFKRFLSAAVHFGFVSQPGSGFGEVRAILTLLLQLQRLFSSSGRGEATGQSVAAAVAGGGDDDDRGDGDDADVKLFEVIETERTLYLVMEYASGGRARIAAELSGDDKLRRPARRGANRITAEMGALITGQLR</sequence>